<dbReference type="Pfam" id="PF19236">
    <property type="entry name" value="ADAMTS_CR_3"/>
    <property type="match status" value="1"/>
</dbReference>
<dbReference type="Pfam" id="PF08686">
    <property type="entry name" value="PLAC"/>
    <property type="match status" value="1"/>
</dbReference>
<dbReference type="Pfam" id="PF00090">
    <property type="entry name" value="TSP_1"/>
    <property type="match status" value="1"/>
</dbReference>
<proteinExistence type="predicted"/>
<dbReference type="GO" id="GO:0030198">
    <property type="term" value="P:extracellular matrix organization"/>
    <property type="evidence" value="ECO:0007669"/>
    <property type="project" value="InterPro"/>
</dbReference>
<dbReference type="InterPro" id="IPR013273">
    <property type="entry name" value="ADAMTS/ADAMTS-like"/>
</dbReference>
<feature type="disulfide bond" evidence="6">
    <location>
        <begin position="40"/>
        <end position="72"/>
    </location>
</feature>
<sequence>MWIRLSTSWFTLLLMTSCVLTEQNTSQRSVFMEWTPWTVCSKTCNQGIQMRTRDCVNTSKDCNQTEKQLKVCQQQECKGKVRDSRDLQCQHFSNKIVHGRRHHWYGYTHERKQCELYCKASYYGFYMKFGDKVEDGTTCKDFDADGICVNGRCQIIGCDGIAGSNTRLDHCGVCSGDSSSCQLISGIFTRRYLKYGYNLISRIPSGACNINITEMSRSRNYLALKLTDGDYIINGNYRLTRNNVFREAGTTFTYHRNKRSEGCRSQCIMADGPTTKSIDLELLFYQVNTGIMYQFTVPNNLTDYFMQNMVPNLRENRRNPSAQLSNRNAHLSKQKDVHMITNPNELHKHRTQVNNNQNSRNVNSQAAVQSRPSFENTYNTNDNIRNTNSDTGNTRVSSTKTEQQQVGQSGYSYSGGLGAYNQAATGDYGQQSSGNNNVPLGQESFYGKKGYPVYSNGIPLGGSADGVPLGGSANSVSQGGIPLGGSANGVPLGKTVNKPRLVIANHIPDSKNYFWRISGFTECSRTCGGGAQETKIICLKKDTNVMVTNENCDPRLKPQSQVLKCNSNICPPNWEFGNWSDCSASCGQGMQTRPVLCKQLIDSELHLDVPTSRCDLTTRPESARSCNTRLCAEWTNGEWGKCTVNCGRGQQEREVYCKHVDGQNTTESTCIGSKPQTIKSCDMGVCAVGWFFSKWSRRCSSSCGTGYVTRKVFCSAADGTPLPESKCSKSKPREKRPCRNRIPCGGIWFTGPWSKCSATCGDGRKKRDVICMKKLGEKLITVVGDENCLSKQKPTTTKPCKDLPPCQAEWFMTSWSKCSKSCDAGTKSRLVKCLDEDLSPSSTCSEDHRPTTRHVCNTDSCDLPQLDEDPTCIDKLQNCKLVPQAKIELCDYPFYKTACCRSCKKREHKTHGNRTHS</sequence>
<evidence type="ECO:0000256" key="5">
    <source>
        <dbReference type="ARBA" id="ARBA00023157"/>
    </source>
</evidence>
<feature type="disulfide bond" evidence="6">
    <location>
        <begin position="55"/>
        <end position="62"/>
    </location>
</feature>
<evidence type="ECO:0000259" key="10">
    <source>
        <dbReference type="Pfam" id="PF08686"/>
    </source>
</evidence>
<keyword evidence="13" id="KW-1185">Reference proteome</keyword>
<reference evidence="12 13" key="1">
    <citation type="submission" date="2020-06" db="EMBL/GenBank/DDBJ databases">
        <authorList>
            <person name="Li R."/>
            <person name="Bekaert M."/>
        </authorList>
    </citation>
    <scope>NUCLEOTIDE SEQUENCE [LARGE SCALE GENOMIC DNA]</scope>
    <source>
        <strain evidence="13">wild</strain>
    </source>
</reference>
<evidence type="ECO:0000259" key="9">
    <source>
        <dbReference type="Pfam" id="PF05986"/>
    </source>
</evidence>
<dbReference type="Pfam" id="PF05986">
    <property type="entry name" value="ADAMTS_spacer1"/>
    <property type="match status" value="1"/>
</dbReference>
<evidence type="ECO:0000313" key="12">
    <source>
        <dbReference type="EMBL" id="CAC5418852.1"/>
    </source>
</evidence>
<evidence type="ECO:0000313" key="13">
    <source>
        <dbReference type="Proteomes" id="UP000507470"/>
    </source>
</evidence>
<dbReference type="AlphaFoldDB" id="A0A6J8EGK9"/>
<dbReference type="FunFam" id="2.60.120.830:FF:000001">
    <property type="entry name" value="A disintegrin and metalloproteinase with thrombospondin motifs 1"/>
    <property type="match status" value="1"/>
</dbReference>
<dbReference type="PANTHER" id="PTHR13723:SF305">
    <property type="entry name" value="PROTEIN MADD-4"/>
    <property type="match status" value="1"/>
</dbReference>
<evidence type="ECO:0000256" key="4">
    <source>
        <dbReference type="ARBA" id="ARBA00022737"/>
    </source>
</evidence>
<dbReference type="OrthoDB" id="5950222at2759"/>
<evidence type="ECO:0000256" key="2">
    <source>
        <dbReference type="ARBA" id="ARBA00022525"/>
    </source>
</evidence>
<dbReference type="InterPro" id="IPR010294">
    <property type="entry name" value="ADAMTS_spacer1"/>
</dbReference>
<dbReference type="Proteomes" id="UP000507470">
    <property type="component" value="Unassembled WGS sequence"/>
</dbReference>
<dbReference type="InterPro" id="IPR010909">
    <property type="entry name" value="PLAC"/>
</dbReference>
<evidence type="ECO:0000256" key="7">
    <source>
        <dbReference type="SAM" id="MobiDB-lite"/>
    </source>
</evidence>
<dbReference type="PANTHER" id="PTHR13723">
    <property type="entry name" value="ADAMTS A DISINTEGRIN AND METALLOPROTEASE WITH THROMBOSPONDIN MOTIFS PROTEASE"/>
    <property type="match status" value="1"/>
</dbReference>
<evidence type="ECO:0000259" key="11">
    <source>
        <dbReference type="Pfam" id="PF19236"/>
    </source>
</evidence>
<dbReference type="PROSITE" id="PS50092">
    <property type="entry name" value="TSP1"/>
    <property type="match status" value="6"/>
</dbReference>
<comment type="subcellular location">
    <subcellularLocation>
        <location evidence="1">Secreted</location>
    </subcellularLocation>
</comment>
<keyword evidence="4" id="KW-0677">Repeat</keyword>
<accession>A0A6J8EGK9</accession>
<feature type="domain" description="PLAC" evidence="10">
    <location>
        <begin position="872"/>
        <end position="904"/>
    </location>
</feature>
<feature type="domain" description="ADAMTS/ADAMTS-like Spacer 1" evidence="9">
    <location>
        <begin position="184"/>
        <end position="298"/>
    </location>
</feature>
<dbReference type="InterPro" id="IPR045371">
    <property type="entry name" value="ADAMTS_CR_3"/>
</dbReference>
<feature type="chain" id="PRO_5026877073" evidence="8">
    <location>
        <begin position="22"/>
        <end position="917"/>
    </location>
</feature>
<dbReference type="GO" id="GO:0006508">
    <property type="term" value="P:proteolysis"/>
    <property type="evidence" value="ECO:0007669"/>
    <property type="project" value="TreeGrafter"/>
</dbReference>
<keyword evidence="2" id="KW-0964">Secreted</keyword>
<dbReference type="InterPro" id="IPR050439">
    <property type="entry name" value="ADAMTS_ADAMTS-like"/>
</dbReference>
<dbReference type="Gene3D" id="2.60.120.830">
    <property type="match status" value="1"/>
</dbReference>
<feature type="compositionally biased region" description="Polar residues" evidence="7">
    <location>
        <begin position="366"/>
        <end position="402"/>
    </location>
</feature>
<dbReference type="PROSITE" id="PS51257">
    <property type="entry name" value="PROKAR_LIPOPROTEIN"/>
    <property type="match status" value="1"/>
</dbReference>
<dbReference type="GO" id="GO:0005576">
    <property type="term" value="C:extracellular region"/>
    <property type="evidence" value="ECO:0007669"/>
    <property type="project" value="UniProtKB-SubCell"/>
</dbReference>
<dbReference type="GO" id="GO:0031012">
    <property type="term" value="C:extracellular matrix"/>
    <property type="evidence" value="ECO:0007669"/>
    <property type="project" value="TreeGrafter"/>
</dbReference>
<keyword evidence="5 6" id="KW-1015">Disulfide bond</keyword>
<keyword evidence="3 8" id="KW-0732">Signal</keyword>
<feature type="region of interest" description="Disordered" evidence="7">
    <location>
        <begin position="356"/>
        <end position="408"/>
    </location>
</feature>
<evidence type="ECO:0000256" key="8">
    <source>
        <dbReference type="SAM" id="SignalP"/>
    </source>
</evidence>
<feature type="disulfide bond" evidence="6">
    <location>
        <begin position="44"/>
        <end position="77"/>
    </location>
</feature>
<feature type="signal peptide" evidence="8">
    <location>
        <begin position="1"/>
        <end position="21"/>
    </location>
</feature>
<dbReference type="InterPro" id="IPR000884">
    <property type="entry name" value="TSP1_rpt"/>
</dbReference>
<dbReference type="GO" id="GO:0004222">
    <property type="term" value="F:metalloendopeptidase activity"/>
    <property type="evidence" value="ECO:0007669"/>
    <property type="project" value="TreeGrafter"/>
</dbReference>
<organism evidence="12 13">
    <name type="scientific">Mytilus coruscus</name>
    <name type="common">Sea mussel</name>
    <dbReference type="NCBI Taxonomy" id="42192"/>
    <lineage>
        <taxon>Eukaryota</taxon>
        <taxon>Metazoa</taxon>
        <taxon>Spiralia</taxon>
        <taxon>Lophotrochozoa</taxon>
        <taxon>Mollusca</taxon>
        <taxon>Bivalvia</taxon>
        <taxon>Autobranchia</taxon>
        <taxon>Pteriomorphia</taxon>
        <taxon>Mytilida</taxon>
        <taxon>Mytiloidea</taxon>
        <taxon>Mytilidae</taxon>
        <taxon>Mytilinae</taxon>
        <taxon>Mytilus</taxon>
    </lineage>
</organism>
<dbReference type="Pfam" id="PF19030">
    <property type="entry name" value="TSP1_ADAMTS"/>
    <property type="match status" value="6"/>
</dbReference>
<name>A0A6J8EGK9_MYTCO</name>
<dbReference type="EMBL" id="CACVKT020008952">
    <property type="protein sequence ID" value="CAC5418852.1"/>
    <property type="molecule type" value="Genomic_DNA"/>
</dbReference>
<gene>
    <name evidence="12" type="ORF">MCOR_51262</name>
</gene>
<feature type="domain" description="ADAMTS/ADAMTS-like cysteine-rich" evidence="11">
    <location>
        <begin position="112"/>
        <end position="181"/>
    </location>
</feature>
<dbReference type="SUPFAM" id="SSF82895">
    <property type="entry name" value="TSP-1 type 1 repeat"/>
    <property type="match status" value="7"/>
</dbReference>
<evidence type="ECO:0000256" key="3">
    <source>
        <dbReference type="ARBA" id="ARBA00022729"/>
    </source>
</evidence>
<evidence type="ECO:0000256" key="1">
    <source>
        <dbReference type="ARBA" id="ARBA00004613"/>
    </source>
</evidence>
<protein>
    <submittedName>
        <fullName evidence="12">THSD4</fullName>
    </submittedName>
</protein>
<dbReference type="FunFam" id="2.20.100.10:FF:000005">
    <property type="entry name" value="ADAM metallopeptidase with thrombospondin type 1 motif 9"/>
    <property type="match status" value="3"/>
</dbReference>
<evidence type="ECO:0000256" key="6">
    <source>
        <dbReference type="PIRSR" id="PIRSR613273-3"/>
    </source>
</evidence>
<dbReference type="PRINTS" id="PR01857">
    <property type="entry name" value="ADAMTSFAMILY"/>
</dbReference>
<dbReference type="SMART" id="SM00209">
    <property type="entry name" value="TSP1"/>
    <property type="match status" value="7"/>
</dbReference>
<feature type="compositionally biased region" description="Low complexity" evidence="7">
    <location>
        <begin position="356"/>
        <end position="365"/>
    </location>
</feature>
<dbReference type="Gene3D" id="2.20.100.10">
    <property type="entry name" value="Thrombospondin type-1 (TSP1) repeat"/>
    <property type="match status" value="7"/>
</dbReference>
<dbReference type="InterPro" id="IPR036383">
    <property type="entry name" value="TSP1_rpt_sf"/>
</dbReference>